<dbReference type="GeneTree" id="ENSGT00390000011782"/>
<accession>A0A670I2Y9</accession>
<feature type="domain" description="Phospholipid/glycerol acyltransferase" evidence="2">
    <location>
        <begin position="107"/>
        <end position="221"/>
    </location>
</feature>
<keyword evidence="1" id="KW-1133">Transmembrane helix</keyword>
<dbReference type="GO" id="GO:0016020">
    <property type="term" value="C:membrane"/>
    <property type="evidence" value="ECO:0007669"/>
    <property type="project" value="TreeGrafter"/>
</dbReference>
<reference evidence="3" key="3">
    <citation type="submission" date="2025-09" db="UniProtKB">
        <authorList>
            <consortium name="Ensembl"/>
        </authorList>
    </citation>
    <scope>IDENTIFICATION</scope>
</reference>
<dbReference type="SMART" id="SM00563">
    <property type="entry name" value="PlsC"/>
    <property type="match status" value="1"/>
</dbReference>
<dbReference type="Pfam" id="PF01553">
    <property type="entry name" value="Acyltransferase"/>
    <property type="match status" value="1"/>
</dbReference>
<dbReference type="PANTHER" id="PTHR22753">
    <property type="entry name" value="TRANSMEMBRANE PROTEIN 68"/>
    <property type="match status" value="1"/>
</dbReference>
<dbReference type="GO" id="GO:0016746">
    <property type="term" value="F:acyltransferase activity"/>
    <property type="evidence" value="ECO:0007669"/>
    <property type="project" value="InterPro"/>
</dbReference>
<name>A0A670I2Y9_PODMU</name>
<reference evidence="3 4" key="1">
    <citation type="journal article" date="2019" name="Proc. Natl. Acad. Sci. U.S.A.">
        <title>Regulatory changes in pterin and carotenoid genes underlie balanced color polymorphisms in the wall lizard.</title>
        <authorList>
            <person name="Andrade P."/>
            <person name="Pinho C."/>
            <person name="Perez I de Lanuza G."/>
            <person name="Afonso S."/>
            <person name="Brejcha J."/>
            <person name="Rubin C.J."/>
            <person name="Wallerman O."/>
            <person name="Pereira P."/>
            <person name="Sabatino S.J."/>
            <person name="Bellati A."/>
            <person name="Pellitteri-Rosa D."/>
            <person name="Bosakova Z."/>
            <person name="Bunikis I."/>
            <person name="Carretero M.A."/>
            <person name="Feiner N."/>
            <person name="Marsik P."/>
            <person name="Pauperio F."/>
            <person name="Salvi D."/>
            <person name="Soler L."/>
            <person name="While G.M."/>
            <person name="Uller T."/>
            <person name="Font E."/>
            <person name="Andersson L."/>
            <person name="Carneiro M."/>
        </authorList>
    </citation>
    <scope>NUCLEOTIDE SEQUENCE</scope>
</reference>
<keyword evidence="1" id="KW-0472">Membrane</keyword>
<evidence type="ECO:0000313" key="4">
    <source>
        <dbReference type="Proteomes" id="UP000472272"/>
    </source>
</evidence>
<keyword evidence="1" id="KW-0812">Transmembrane</keyword>
<dbReference type="AlphaFoldDB" id="A0A670I2Y9"/>
<proteinExistence type="predicted"/>
<dbReference type="CDD" id="cd07987">
    <property type="entry name" value="LPLAT_MGAT-like"/>
    <property type="match status" value="1"/>
</dbReference>
<dbReference type="PANTHER" id="PTHR22753:SF23">
    <property type="entry name" value="TRANSMEMBRANE PROTEIN 68"/>
    <property type="match status" value="1"/>
</dbReference>
<keyword evidence="4" id="KW-1185">Reference proteome</keyword>
<evidence type="ECO:0000256" key="1">
    <source>
        <dbReference type="SAM" id="Phobius"/>
    </source>
</evidence>
<dbReference type="Proteomes" id="UP000472272">
    <property type="component" value="Chromosome 7"/>
</dbReference>
<protein>
    <recommendedName>
        <fullName evidence="2">Phospholipid/glycerol acyltransferase domain-containing protein</fullName>
    </recommendedName>
</protein>
<organism evidence="3 4">
    <name type="scientific">Podarcis muralis</name>
    <name type="common">Wall lizard</name>
    <name type="synonym">Lacerta muralis</name>
    <dbReference type="NCBI Taxonomy" id="64176"/>
    <lineage>
        <taxon>Eukaryota</taxon>
        <taxon>Metazoa</taxon>
        <taxon>Chordata</taxon>
        <taxon>Craniata</taxon>
        <taxon>Vertebrata</taxon>
        <taxon>Euteleostomi</taxon>
        <taxon>Lepidosauria</taxon>
        <taxon>Squamata</taxon>
        <taxon>Bifurcata</taxon>
        <taxon>Unidentata</taxon>
        <taxon>Episquamata</taxon>
        <taxon>Laterata</taxon>
        <taxon>Lacertibaenia</taxon>
        <taxon>Lacertidae</taxon>
        <taxon>Podarcis</taxon>
    </lineage>
</organism>
<evidence type="ECO:0000313" key="3">
    <source>
        <dbReference type="Ensembl" id="ENSPMRP00000006313.1"/>
    </source>
</evidence>
<dbReference type="Ensembl" id="ENSPMRT00000006723.1">
    <property type="protein sequence ID" value="ENSPMRP00000006313.1"/>
    <property type="gene ID" value="ENSPMRG00000004259.1"/>
</dbReference>
<dbReference type="SUPFAM" id="SSF69593">
    <property type="entry name" value="Glycerol-3-phosphate (1)-acyltransferase"/>
    <property type="match status" value="1"/>
</dbReference>
<evidence type="ECO:0000259" key="2">
    <source>
        <dbReference type="SMART" id="SM00563"/>
    </source>
</evidence>
<feature type="transmembrane region" description="Helical" evidence="1">
    <location>
        <begin position="35"/>
        <end position="58"/>
    </location>
</feature>
<sequence length="312" mass="36166">MSWFSQILENWISFSYLEEYRALVVHPLWLLKLLILLYSPFICTVLCLWALSFVLHIYKKINNQQESDVSKFWEKPRKIIAQVCDIFGKIWYGYEVIGMEHLRKGPGIIVYYHSATAIDYSFLVAKLFKEAQRECFSVTHRGIYRLPGLKILLNSINLKDFNKAECVEILKKGHLLGIAPGGGREANFSYDYNIMWGNSTGFARVALEAKVPVIPMFTQNVCETYRNIGKSRLTRWLYEKTRLLYLPIYGGLPVKLTTYIGEPIPYDPNITAAELAEKAKTAIENLRDKYQIRPGNMLRALSERFDKHYKAN</sequence>
<dbReference type="InterPro" id="IPR002123">
    <property type="entry name" value="Plipid/glycerol_acylTrfase"/>
</dbReference>
<reference evidence="3" key="2">
    <citation type="submission" date="2025-08" db="UniProtKB">
        <authorList>
            <consortium name="Ensembl"/>
        </authorList>
    </citation>
    <scope>IDENTIFICATION</scope>
</reference>